<dbReference type="AlphaFoldDB" id="A0A0C2VLR6"/>
<dbReference type="Gene3D" id="3.30.43.10">
    <property type="entry name" value="Uridine Diphospho-n-acetylenolpyruvylglucosamine Reductase, domain 2"/>
    <property type="match status" value="1"/>
</dbReference>
<dbReference type="InterPro" id="IPR016171">
    <property type="entry name" value="Vanillyl_alc_oxidase_C-sub2"/>
</dbReference>
<dbReference type="InterPro" id="IPR016166">
    <property type="entry name" value="FAD-bd_PCMH"/>
</dbReference>
<keyword evidence="1" id="KW-0560">Oxidoreductase</keyword>
<dbReference type="PANTHER" id="PTHR43762">
    <property type="entry name" value="L-GULONOLACTONE OXIDASE"/>
    <property type="match status" value="1"/>
</dbReference>
<dbReference type="PROSITE" id="PS51387">
    <property type="entry name" value="FAD_PCMH"/>
    <property type="match status" value="1"/>
</dbReference>
<dbReference type="Proteomes" id="UP000325576">
    <property type="component" value="Unassembled WGS sequence"/>
</dbReference>
<dbReference type="GO" id="GO:0071949">
    <property type="term" value="F:FAD binding"/>
    <property type="evidence" value="ECO:0007669"/>
    <property type="project" value="InterPro"/>
</dbReference>
<dbReference type="InterPro" id="IPR007173">
    <property type="entry name" value="ALO_C"/>
</dbReference>
<dbReference type="Gene3D" id="3.30.70.2520">
    <property type="match status" value="1"/>
</dbReference>
<dbReference type="Gene3D" id="1.10.45.10">
    <property type="entry name" value="Vanillyl-alcohol Oxidase, Chain A, domain 4"/>
    <property type="match status" value="1"/>
</dbReference>
<accession>A0A0C2VLR6</accession>
<dbReference type="InterPro" id="IPR006094">
    <property type="entry name" value="Oxid_FAD_bind_N"/>
</dbReference>
<comment type="caution">
    <text evidence="2">The sequence shown here is derived from an EMBL/GenBank/DDBJ whole genome shotgun (WGS) entry which is preliminary data.</text>
</comment>
<sequence length="437" mass="48026">MASDTWQNWAGTQSAAPRRFATPTNTRELSSLVAEAAALGQRVKAVGAGHSFTGVAVTDGVLVSLDNLSGIDSITPTDDGALVTVFAGTRLHALNDALWQRGYAMANLGDIDVQSLAGATSTGTHGTGARFGGIATQIRGIEIVLADGSVVTASADENVELFEAGRLGLGAIGIISKITLACVPRFTLRAIEEPDTLSHILDTLESDRLGLDHFEFYWFPHTDRVLTKSNTRLPGDTEPDPVGKVRAFVDDELLSNTLFEGVNRVATLAPAAIPRINNVSSRLLGAREFTDRSYRVFASSRRVKFKEMEYAIPREHVTETLHEIDRWMKKSGTNVAFPVEVRFAAADDLWLSTAHGRDTAYIAVHQYHRRPETEYFAAVEAIARAVDGRPHWGKMHNRTVDDLRPTYDRLDDFVAVRDKYDANRVFDNEYLRQVLGD</sequence>
<dbReference type="GO" id="GO:0016020">
    <property type="term" value="C:membrane"/>
    <property type="evidence" value="ECO:0007669"/>
    <property type="project" value="InterPro"/>
</dbReference>
<dbReference type="Pfam" id="PF01565">
    <property type="entry name" value="FAD_binding_4"/>
    <property type="match status" value="1"/>
</dbReference>
<dbReference type="InterPro" id="IPR016167">
    <property type="entry name" value="FAD-bd_PCMH_sub1"/>
</dbReference>
<dbReference type="PANTHER" id="PTHR43762:SF1">
    <property type="entry name" value="D-ARABINONO-1,4-LACTONE OXIDASE"/>
    <property type="match status" value="1"/>
</dbReference>
<evidence type="ECO:0000313" key="3">
    <source>
        <dbReference type="Proteomes" id="UP000325576"/>
    </source>
</evidence>
<dbReference type="InterPro" id="IPR016169">
    <property type="entry name" value="FAD-bd_PCMH_sub2"/>
</dbReference>
<dbReference type="GO" id="GO:0003885">
    <property type="term" value="F:D-arabinono-1,4-lactone oxidase activity"/>
    <property type="evidence" value="ECO:0007669"/>
    <property type="project" value="InterPro"/>
</dbReference>
<gene>
    <name evidence="2" type="ORF">BS297_05625</name>
</gene>
<dbReference type="SUPFAM" id="SSF56176">
    <property type="entry name" value="FAD-binding/transporter-associated domain-like"/>
    <property type="match status" value="1"/>
</dbReference>
<dbReference type="PIRSF" id="PIRSF000136">
    <property type="entry name" value="LGO_GLO"/>
    <property type="match status" value="1"/>
</dbReference>
<dbReference type="Gene3D" id="3.30.465.10">
    <property type="match status" value="1"/>
</dbReference>
<protein>
    <submittedName>
        <fullName evidence="2">FAD-linked oxidoreductase</fullName>
    </submittedName>
</protein>
<dbReference type="GO" id="GO:0080049">
    <property type="term" value="F:L-gulono-1,4-lactone dehydrogenase activity"/>
    <property type="evidence" value="ECO:0007669"/>
    <property type="project" value="TreeGrafter"/>
</dbReference>
<organism evidence="2 3">
    <name type="scientific">Rhodococcus erythropolis</name>
    <name type="common">Arthrobacter picolinophilus</name>
    <dbReference type="NCBI Taxonomy" id="1833"/>
    <lineage>
        <taxon>Bacteria</taxon>
        <taxon>Bacillati</taxon>
        <taxon>Actinomycetota</taxon>
        <taxon>Actinomycetes</taxon>
        <taxon>Mycobacteriales</taxon>
        <taxon>Nocardiaceae</taxon>
        <taxon>Rhodococcus</taxon>
        <taxon>Rhodococcus erythropolis group</taxon>
    </lineage>
</organism>
<dbReference type="InterPro" id="IPR010031">
    <property type="entry name" value="FAD_lactone_oxidase-like"/>
</dbReference>
<reference evidence="2 3" key="1">
    <citation type="journal article" date="2017" name="Poromechanics V (2013)">
        <title>Genomic Characterization of the Arsenic-Tolerant Actinobacterium, &lt;i&gt;Rhodococcus erythropolis&lt;/i&gt; S43.</title>
        <authorList>
            <person name="Retamal-Morales G."/>
            <person name="Mehnert M."/>
            <person name="Schwabe R."/>
            <person name="Tischler D."/>
            <person name="Schloemann M."/>
            <person name="Levican G.J."/>
        </authorList>
    </citation>
    <scope>NUCLEOTIDE SEQUENCE [LARGE SCALE GENOMIC DNA]</scope>
    <source>
        <strain evidence="2 3">S43</strain>
    </source>
</reference>
<dbReference type="NCBIfam" id="TIGR01679">
    <property type="entry name" value="bact_FAD_ox"/>
    <property type="match status" value="1"/>
</dbReference>
<dbReference type="Pfam" id="PF04030">
    <property type="entry name" value="ALO"/>
    <property type="match status" value="1"/>
</dbReference>
<dbReference type="EMBL" id="MRBO01000205">
    <property type="protein sequence ID" value="KAB2586365.1"/>
    <property type="molecule type" value="Genomic_DNA"/>
</dbReference>
<proteinExistence type="predicted"/>
<evidence type="ECO:0000313" key="2">
    <source>
        <dbReference type="EMBL" id="KAB2586365.1"/>
    </source>
</evidence>
<dbReference type="InterPro" id="IPR036318">
    <property type="entry name" value="FAD-bd_PCMH-like_sf"/>
</dbReference>
<name>A0A0C2VLR6_RHOER</name>
<evidence type="ECO:0000256" key="1">
    <source>
        <dbReference type="ARBA" id="ARBA00023002"/>
    </source>
</evidence>